<dbReference type="EMBL" id="FPKU01000001">
    <property type="protein sequence ID" value="SFZ81671.1"/>
    <property type="molecule type" value="Genomic_DNA"/>
</dbReference>
<evidence type="ECO:0000313" key="2">
    <source>
        <dbReference type="EMBL" id="SFZ81671.1"/>
    </source>
</evidence>
<protein>
    <recommendedName>
        <fullName evidence="4">Phage T7 capsid assembly protein</fullName>
    </recommendedName>
</protein>
<proteinExistence type="predicted"/>
<evidence type="ECO:0000256" key="1">
    <source>
        <dbReference type="SAM" id="MobiDB-lite"/>
    </source>
</evidence>
<dbReference type="InterPro" id="IPR008768">
    <property type="entry name" value="Gp9-like"/>
</dbReference>
<reference evidence="2 3" key="1">
    <citation type="submission" date="2016-11" db="EMBL/GenBank/DDBJ databases">
        <authorList>
            <person name="Jaros S."/>
            <person name="Januszkiewicz K."/>
            <person name="Wedrychowicz H."/>
        </authorList>
    </citation>
    <scope>NUCLEOTIDE SEQUENCE [LARGE SCALE GENOMIC DNA]</scope>
    <source>
        <strain evidence="2 3">ATCC 23634</strain>
    </source>
</reference>
<accession>A0A1K2HU50</accession>
<dbReference type="STRING" id="665118.SAMN02983003_0626"/>
<evidence type="ECO:0008006" key="4">
    <source>
        <dbReference type="Google" id="ProtNLM"/>
    </source>
</evidence>
<feature type="region of interest" description="Disordered" evidence="1">
    <location>
        <begin position="1"/>
        <end position="25"/>
    </location>
</feature>
<sequence length="292" mass="30950">MTDTNTGAEAQAPVPGSPEYDAAMASKFRDSNSVADTSLLAAFGNAEATPPAPADVEKPARPENVPEKFWDAEKGVVRTDELLKSYTELEKGKTPAVETPDPNAAAATPEANAEVQNAVAAAGLDINALGQKIASGGDIDDADYAALEKIGFAREVVEGIVAGQRRANEAALQDAYSYAGGEQAATDLMKWAGANLPDDQKAAYNQMLSGPNWKVALDTLKSLKAAANPASREPNLNATVPNVGGGSTVGFQTEGEMHAAMRDPRYFQMDPVGETYRREVQTKVQYAAYRRR</sequence>
<dbReference type="Pfam" id="PF05396">
    <property type="entry name" value="Phage_T7_Capsid"/>
    <property type="match status" value="1"/>
</dbReference>
<organism evidence="2 3">
    <name type="scientific">Devosia enhydra</name>
    <dbReference type="NCBI Taxonomy" id="665118"/>
    <lineage>
        <taxon>Bacteria</taxon>
        <taxon>Pseudomonadati</taxon>
        <taxon>Pseudomonadota</taxon>
        <taxon>Alphaproteobacteria</taxon>
        <taxon>Hyphomicrobiales</taxon>
        <taxon>Devosiaceae</taxon>
        <taxon>Devosia</taxon>
    </lineage>
</organism>
<evidence type="ECO:0000313" key="3">
    <source>
        <dbReference type="Proteomes" id="UP000183447"/>
    </source>
</evidence>
<keyword evidence="3" id="KW-1185">Reference proteome</keyword>
<dbReference type="Proteomes" id="UP000183447">
    <property type="component" value="Unassembled WGS sequence"/>
</dbReference>
<feature type="compositionally biased region" description="Basic and acidic residues" evidence="1">
    <location>
        <begin position="55"/>
        <end position="67"/>
    </location>
</feature>
<dbReference type="AlphaFoldDB" id="A0A1K2HU50"/>
<dbReference type="OrthoDB" id="7347988at2"/>
<feature type="region of interest" description="Disordered" evidence="1">
    <location>
        <begin position="42"/>
        <end position="67"/>
    </location>
</feature>
<gene>
    <name evidence="2" type="ORF">SAMN02983003_0626</name>
</gene>
<name>A0A1K2HU50_9HYPH</name>
<dbReference type="RefSeq" id="WP_072338926.1">
    <property type="nucleotide sequence ID" value="NZ_FPKU01000001.1"/>
</dbReference>